<evidence type="ECO:0000313" key="13">
    <source>
        <dbReference type="EMBL" id="EGC36852.1"/>
    </source>
</evidence>
<dbReference type="InterPro" id="IPR018860">
    <property type="entry name" value="APC_suCDC26"/>
</dbReference>
<accession>F0ZGU9</accession>
<keyword evidence="10" id="KW-0131">Cell cycle</keyword>
<protein>
    <recommendedName>
        <fullName evidence="4">Anaphase-promoting complex subunit CDC26</fullName>
    </recommendedName>
    <alternativeName>
        <fullName evidence="11">Cell division cycle protein 26 homolog</fullName>
    </alternativeName>
</protein>
<name>F0ZGU9_DICPU</name>
<evidence type="ECO:0000256" key="8">
    <source>
        <dbReference type="ARBA" id="ARBA00023054"/>
    </source>
</evidence>
<dbReference type="PANTHER" id="PTHR28579">
    <property type="entry name" value="ANAPHASE-PROMOTING COMPLEX SUBUNIT CDC26"/>
    <property type="match status" value="1"/>
</dbReference>
<keyword evidence="8" id="KW-0175">Coiled coil</keyword>
<dbReference type="STRING" id="5786.F0ZGU9"/>
<evidence type="ECO:0000256" key="5">
    <source>
        <dbReference type="ARBA" id="ARBA00022618"/>
    </source>
</evidence>
<dbReference type="Pfam" id="PF10471">
    <property type="entry name" value="ANAPC_CDC26"/>
    <property type="match status" value="1"/>
</dbReference>
<dbReference type="Proteomes" id="UP000001064">
    <property type="component" value="Unassembled WGS sequence"/>
</dbReference>
<keyword evidence="5" id="KW-0132">Cell division</keyword>
<gene>
    <name evidence="13" type="ORF">DICPUDRAFT_31219</name>
</gene>
<dbReference type="RefSeq" id="XP_003286650.1">
    <property type="nucleotide sequence ID" value="XM_003286602.1"/>
</dbReference>
<dbReference type="GeneID" id="10504032"/>
<evidence type="ECO:0000256" key="4">
    <source>
        <dbReference type="ARBA" id="ARBA00018549"/>
    </source>
</evidence>
<proteinExistence type="inferred from homology"/>
<evidence type="ECO:0000256" key="6">
    <source>
        <dbReference type="ARBA" id="ARBA00022776"/>
    </source>
</evidence>
<evidence type="ECO:0000256" key="1">
    <source>
        <dbReference type="ARBA" id="ARBA00004123"/>
    </source>
</evidence>
<evidence type="ECO:0000256" key="12">
    <source>
        <dbReference type="SAM" id="MobiDB-lite"/>
    </source>
</evidence>
<evidence type="ECO:0000256" key="2">
    <source>
        <dbReference type="ARBA" id="ARBA00004906"/>
    </source>
</evidence>
<evidence type="ECO:0000256" key="11">
    <source>
        <dbReference type="ARBA" id="ARBA00032907"/>
    </source>
</evidence>
<dbReference type="VEuPathDB" id="AmoebaDB:DICPUDRAFT_31219"/>
<keyword evidence="9" id="KW-0539">Nucleus</keyword>
<organism evidence="13 14">
    <name type="scientific">Dictyostelium purpureum</name>
    <name type="common">Slime mold</name>
    <dbReference type="NCBI Taxonomy" id="5786"/>
    <lineage>
        <taxon>Eukaryota</taxon>
        <taxon>Amoebozoa</taxon>
        <taxon>Evosea</taxon>
        <taxon>Eumycetozoa</taxon>
        <taxon>Dictyostelia</taxon>
        <taxon>Dictyosteliales</taxon>
        <taxon>Dictyosteliaceae</taxon>
        <taxon>Dictyostelium</taxon>
    </lineage>
</organism>
<dbReference type="AlphaFoldDB" id="F0ZGU9"/>
<feature type="compositionally biased region" description="Polar residues" evidence="12">
    <location>
        <begin position="28"/>
        <end position="38"/>
    </location>
</feature>
<reference evidence="14" key="1">
    <citation type="journal article" date="2011" name="Genome Biol.">
        <title>Comparative genomics of the social amoebae Dictyostelium discoideum and Dictyostelium purpureum.</title>
        <authorList>
            <consortium name="US DOE Joint Genome Institute (JGI-PGF)"/>
            <person name="Sucgang R."/>
            <person name="Kuo A."/>
            <person name="Tian X."/>
            <person name="Salerno W."/>
            <person name="Parikh A."/>
            <person name="Feasley C.L."/>
            <person name="Dalin E."/>
            <person name="Tu H."/>
            <person name="Huang E."/>
            <person name="Barry K."/>
            <person name="Lindquist E."/>
            <person name="Shapiro H."/>
            <person name="Bruce D."/>
            <person name="Schmutz J."/>
            <person name="Salamov A."/>
            <person name="Fey P."/>
            <person name="Gaudet P."/>
            <person name="Anjard C."/>
            <person name="Babu M.M."/>
            <person name="Basu S."/>
            <person name="Bushmanova Y."/>
            <person name="van der Wel H."/>
            <person name="Katoh-Kurasawa M."/>
            <person name="Dinh C."/>
            <person name="Coutinho P.M."/>
            <person name="Saito T."/>
            <person name="Elias M."/>
            <person name="Schaap P."/>
            <person name="Kay R.R."/>
            <person name="Henrissat B."/>
            <person name="Eichinger L."/>
            <person name="Rivero F."/>
            <person name="Putnam N.H."/>
            <person name="West C.M."/>
            <person name="Loomis W.F."/>
            <person name="Chisholm R.L."/>
            <person name="Shaulsky G."/>
            <person name="Strassmann J.E."/>
            <person name="Queller D.C."/>
            <person name="Kuspa A."/>
            <person name="Grigoriev I.V."/>
        </authorList>
    </citation>
    <scope>NUCLEOTIDE SEQUENCE [LARGE SCALE GENOMIC DNA]</scope>
    <source>
        <strain evidence="14">QSDP1</strain>
    </source>
</reference>
<comment type="subcellular location">
    <subcellularLocation>
        <location evidence="1">Nucleus</location>
    </subcellularLocation>
</comment>
<dbReference type="GO" id="GO:0031145">
    <property type="term" value="P:anaphase-promoting complex-dependent catabolic process"/>
    <property type="evidence" value="ECO:0007669"/>
    <property type="project" value="InterPro"/>
</dbReference>
<evidence type="ECO:0000313" key="14">
    <source>
        <dbReference type="Proteomes" id="UP000001064"/>
    </source>
</evidence>
<dbReference type="FunCoup" id="F0ZGU9">
    <property type="interactions" value="58"/>
</dbReference>
<sequence length="65" mass="7582">MINRKPTRIELNMEDIEEYEDLKKEQTEAASKISNNNQLKKEQFPLTNTSNPPKKTTAQIIGYEK</sequence>
<feature type="region of interest" description="Disordered" evidence="12">
    <location>
        <begin position="27"/>
        <end position="65"/>
    </location>
</feature>
<keyword evidence="6" id="KW-0498">Mitosis</keyword>
<feature type="compositionally biased region" description="Polar residues" evidence="12">
    <location>
        <begin position="45"/>
        <end position="59"/>
    </location>
</feature>
<dbReference type="PANTHER" id="PTHR28579:SF1">
    <property type="entry name" value="ANAPHASE-PROMOTING COMPLEX SUBUNIT CDC26"/>
    <property type="match status" value="1"/>
</dbReference>
<evidence type="ECO:0000256" key="10">
    <source>
        <dbReference type="ARBA" id="ARBA00023306"/>
    </source>
</evidence>
<dbReference type="GO" id="GO:0005680">
    <property type="term" value="C:anaphase-promoting complex"/>
    <property type="evidence" value="ECO:0000318"/>
    <property type="project" value="GO_Central"/>
</dbReference>
<evidence type="ECO:0000256" key="9">
    <source>
        <dbReference type="ARBA" id="ARBA00023242"/>
    </source>
</evidence>
<dbReference type="GO" id="GO:0007346">
    <property type="term" value="P:regulation of mitotic cell cycle"/>
    <property type="evidence" value="ECO:0000318"/>
    <property type="project" value="GO_Central"/>
</dbReference>
<dbReference type="InParanoid" id="F0ZGU9"/>
<dbReference type="GO" id="GO:0051301">
    <property type="term" value="P:cell division"/>
    <property type="evidence" value="ECO:0007669"/>
    <property type="project" value="UniProtKB-KW"/>
</dbReference>
<comment type="pathway">
    <text evidence="2">Protein modification; protein ubiquitination.</text>
</comment>
<dbReference type="EMBL" id="GL871015">
    <property type="protein sequence ID" value="EGC36852.1"/>
    <property type="molecule type" value="Genomic_DNA"/>
</dbReference>
<dbReference type="GO" id="GO:0070979">
    <property type="term" value="P:protein K11-linked ubiquitination"/>
    <property type="evidence" value="ECO:0000318"/>
    <property type="project" value="GO_Central"/>
</dbReference>
<comment type="similarity">
    <text evidence="3">Belongs to the CDC26 family.</text>
</comment>
<dbReference type="OrthoDB" id="20087at2759"/>
<evidence type="ECO:0000256" key="7">
    <source>
        <dbReference type="ARBA" id="ARBA00022786"/>
    </source>
</evidence>
<dbReference type="KEGG" id="dpp:DICPUDRAFT_31219"/>
<keyword evidence="14" id="KW-1185">Reference proteome</keyword>
<dbReference type="eggNOG" id="ENOG502RINK">
    <property type="taxonomic scope" value="Eukaryota"/>
</dbReference>
<dbReference type="OMA" id="MINRKPT"/>
<evidence type="ECO:0000256" key="3">
    <source>
        <dbReference type="ARBA" id="ARBA00007939"/>
    </source>
</evidence>
<keyword evidence="7" id="KW-0833">Ubl conjugation pathway</keyword>